<dbReference type="Proteomes" id="UP000560131">
    <property type="component" value="Unassembled WGS sequence"/>
</dbReference>
<comment type="caution">
    <text evidence="2">The sequence shown here is derived from an EMBL/GenBank/DDBJ whole genome shotgun (WGS) entry which is preliminary data.</text>
</comment>
<organism evidence="2 3">
    <name type="scientific">Sphingomonas endophytica</name>
    <dbReference type="NCBI Taxonomy" id="869719"/>
    <lineage>
        <taxon>Bacteria</taxon>
        <taxon>Pseudomonadati</taxon>
        <taxon>Pseudomonadota</taxon>
        <taxon>Alphaproteobacteria</taxon>
        <taxon>Sphingomonadales</taxon>
        <taxon>Sphingomonadaceae</taxon>
        <taxon>Sphingomonas</taxon>
    </lineage>
</organism>
<reference evidence="2 3" key="1">
    <citation type="submission" date="2020-08" db="EMBL/GenBank/DDBJ databases">
        <title>Genomic Encyclopedia of Type Strains, Phase IV (KMG-IV): sequencing the most valuable type-strain genomes for metagenomic binning, comparative biology and taxonomic classification.</title>
        <authorList>
            <person name="Goeker M."/>
        </authorList>
    </citation>
    <scope>NUCLEOTIDE SEQUENCE [LARGE SCALE GENOMIC DNA]</scope>
    <source>
        <strain evidence="2 3">DSM 101535</strain>
    </source>
</reference>
<proteinExistence type="predicted"/>
<dbReference type="EMBL" id="JACIJN010000001">
    <property type="protein sequence ID" value="MBB5724467.1"/>
    <property type="molecule type" value="Genomic_DNA"/>
</dbReference>
<name>A0ABR6N3U3_9SPHN</name>
<evidence type="ECO:0000256" key="1">
    <source>
        <dbReference type="SAM" id="MobiDB-lite"/>
    </source>
</evidence>
<evidence type="ECO:0000313" key="3">
    <source>
        <dbReference type="Proteomes" id="UP000560131"/>
    </source>
</evidence>
<sequence>MGRTQAVTTPQFDLSTHNFVEEEAMRAPFTLGVFDKETQSCGIIRKGGVSQSSSEIAGKLAKLLNSAPYARESNYEIVVEPIPDPIDFISSIREAEAVIRFSFTVTWPNPHDVDRLIQGPAKEFTKEAGGERTRVEVEGESLDKGLIEDVAKAVAADGEQASASVRTGEGGPPKRVHLSGNPVVERVEPSPRESVFSSILDATKRAYHRVRGPVDL</sequence>
<evidence type="ECO:0000313" key="2">
    <source>
        <dbReference type="EMBL" id="MBB5724467.1"/>
    </source>
</evidence>
<gene>
    <name evidence="2" type="ORF">FHS97_000367</name>
</gene>
<accession>A0ABR6N3U3</accession>
<keyword evidence="3" id="KW-1185">Reference proteome</keyword>
<feature type="region of interest" description="Disordered" evidence="1">
    <location>
        <begin position="158"/>
        <end position="179"/>
    </location>
</feature>
<protein>
    <submittedName>
        <fullName evidence="2">Uncharacterized protein</fullName>
    </submittedName>
</protein>